<evidence type="ECO:0000256" key="6">
    <source>
        <dbReference type="HAMAP-Rule" id="MF_01842"/>
    </source>
</evidence>
<comment type="function">
    <text evidence="6">Probable zinc metalloprotease whose natural substrate is unknown.</text>
</comment>
<evidence type="ECO:0000256" key="1">
    <source>
        <dbReference type="ARBA" id="ARBA00022670"/>
    </source>
</evidence>
<accession>A0ABD4TCQ0</accession>
<dbReference type="GO" id="GO:0006508">
    <property type="term" value="P:proteolysis"/>
    <property type="evidence" value="ECO:0007669"/>
    <property type="project" value="UniProtKB-UniRule"/>
</dbReference>
<keyword evidence="3 6" id="KW-0378">Hydrolase</keyword>
<comment type="cofactor">
    <cofactor evidence="6">
        <name>Zn(2+)</name>
        <dbReference type="ChEBI" id="CHEBI:29105"/>
    </cofactor>
    <text evidence="6">Binds 2 Zn(2+) ions per subunit. One is catalytic, whereas the other seems to have a structural role.</text>
</comment>
<keyword evidence="5 6" id="KW-0482">Metalloprotease</keyword>
<dbReference type="GO" id="GO:0008270">
    <property type="term" value="F:zinc ion binding"/>
    <property type="evidence" value="ECO:0007669"/>
    <property type="project" value="UniProtKB-UniRule"/>
</dbReference>
<feature type="binding site" evidence="6">
    <location>
        <position position="144"/>
    </location>
    <ligand>
        <name>Zn(2+)</name>
        <dbReference type="ChEBI" id="CHEBI:29105"/>
        <label>2</label>
    </ligand>
</feature>
<dbReference type="CDD" id="cd11375">
    <property type="entry name" value="Peptidase_M54"/>
    <property type="match status" value="1"/>
</dbReference>
<evidence type="ECO:0000256" key="5">
    <source>
        <dbReference type="ARBA" id="ARBA00023049"/>
    </source>
</evidence>
<feature type="binding site" evidence="6">
    <location>
        <position position="128"/>
    </location>
    <ligand>
        <name>Zn(2+)</name>
        <dbReference type="ChEBI" id="CHEBI:29105"/>
        <label>1</label>
        <note>catalytic</note>
    </ligand>
</feature>
<protein>
    <recommendedName>
        <fullName evidence="6">Archaemetzincin</fullName>
        <ecNumber evidence="6">3.4.-.-</ecNumber>
    </recommendedName>
</protein>
<dbReference type="InterPro" id="IPR012962">
    <property type="entry name" value="Pept_M54_archaemetzincn"/>
</dbReference>
<evidence type="ECO:0000256" key="2">
    <source>
        <dbReference type="ARBA" id="ARBA00022723"/>
    </source>
</evidence>
<evidence type="ECO:0000313" key="8">
    <source>
        <dbReference type="Proteomes" id="UP001523230"/>
    </source>
</evidence>
<gene>
    <name evidence="6" type="primary">amzA</name>
    <name evidence="7" type="ORF">DIC75_00685</name>
</gene>
<dbReference type="NCBIfam" id="NF033823">
    <property type="entry name" value="archmetzin"/>
    <property type="match status" value="1"/>
</dbReference>
<dbReference type="EC" id="3.4.-.-" evidence="6"/>
<sequence>MSIILVPIGKVDPAEILMLKNPLKAALSRDVATGREIPLPAAARNTARNQYDAEMVLEFLSLSTETADYDRVLGVTDADLYFPGMNFVFGIAGRRCALISLHRLRQPFYSLPEDLGIFQRRAVVEAVHELGHTFGLAHCDDPRCVMRFSNTIAETDRKGPAFCTFCRPRVFAGGRTAVTGR</sequence>
<feature type="binding site" evidence="6">
    <location>
        <position position="163"/>
    </location>
    <ligand>
        <name>Zn(2+)</name>
        <dbReference type="ChEBI" id="CHEBI:29105"/>
        <label>2</label>
    </ligand>
</feature>
<feature type="binding site" evidence="6">
    <location>
        <position position="139"/>
    </location>
    <ligand>
        <name>Zn(2+)</name>
        <dbReference type="ChEBI" id="CHEBI:29105"/>
        <label>2</label>
    </ligand>
</feature>
<keyword evidence="1 6" id="KW-0645">Protease</keyword>
<dbReference type="GO" id="GO:0008237">
    <property type="term" value="F:metallopeptidase activity"/>
    <property type="evidence" value="ECO:0007669"/>
    <property type="project" value="UniProtKB-UniRule"/>
</dbReference>
<organism evidence="7 8">
    <name type="scientific">Methanoculleus oceani</name>
    <dbReference type="NCBI Taxonomy" id="2184756"/>
    <lineage>
        <taxon>Archaea</taxon>
        <taxon>Methanobacteriati</taxon>
        <taxon>Methanobacteriota</taxon>
        <taxon>Stenosarchaea group</taxon>
        <taxon>Methanomicrobia</taxon>
        <taxon>Methanomicrobiales</taxon>
        <taxon>Methanomicrobiaceae</taxon>
        <taxon>Methanoculleus</taxon>
    </lineage>
</organism>
<dbReference type="PANTHER" id="PTHR15910:SF1">
    <property type="entry name" value="ARCHAEMETZINCIN-2"/>
    <property type="match status" value="1"/>
</dbReference>
<dbReference type="InterPro" id="IPR024079">
    <property type="entry name" value="MetalloPept_cat_dom_sf"/>
</dbReference>
<comment type="caution">
    <text evidence="7">The sequence shown here is derived from an EMBL/GenBank/DDBJ whole genome shotgun (WGS) entry which is preliminary data.</text>
</comment>
<dbReference type="AlphaFoldDB" id="A0ABD4TCQ0"/>
<dbReference type="PANTHER" id="PTHR15910">
    <property type="entry name" value="ARCHAEMETZINCIN"/>
    <property type="match status" value="1"/>
</dbReference>
<feature type="active site" description="Proton acceptor" evidence="6">
    <location>
        <position position="129"/>
    </location>
</feature>
<evidence type="ECO:0000313" key="7">
    <source>
        <dbReference type="EMBL" id="MCM2464841.1"/>
    </source>
</evidence>
<dbReference type="RefSeq" id="WP_250986097.1">
    <property type="nucleotide sequence ID" value="NZ_QFDM01000001.1"/>
</dbReference>
<dbReference type="HAMAP" id="MF_01842">
    <property type="entry name" value="Archaemetzincin"/>
    <property type="match status" value="1"/>
</dbReference>
<keyword evidence="4 6" id="KW-0862">Zinc</keyword>
<feature type="binding site" evidence="6">
    <location>
        <position position="166"/>
    </location>
    <ligand>
        <name>Zn(2+)</name>
        <dbReference type="ChEBI" id="CHEBI:29105"/>
        <label>2</label>
    </ligand>
</feature>
<dbReference type="PIRSF" id="PIRSF005785">
    <property type="entry name" value="Zn-prot_arch"/>
    <property type="match status" value="1"/>
</dbReference>
<comment type="similarity">
    <text evidence="6">Belongs to the peptidase M54 family.</text>
</comment>
<dbReference type="EMBL" id="QFDM01000001">
    <property type="protein sequence ID" value="MCM2464841.1"/>
    <property type="molecule type" value="Genomic_DNA"/>
</dbReference>
<comment type="subunit">
    <text evidence="6">Monomer.</text>
</comment>
<reference evidence="7 8" key="1">
    <citation type="submission" date="2018-05" db="EMBL/GenBank/DDBJ databases">
        <title>Isolation and characterization of genus Methanoculleus species and their viruses from deep sea marine sediment offshore southwestern Taiwan.</title>
        <authorList>
            <person name="Wei W.-H."/>
            <person name="Chen W.-C."/>
            <person name="Lai M.-C."/>
            <person name="Chen S.-C."/>
        </authorList>
    </citation>
    <scope>NUCLEOTIDE SEQUENCE [LARGE SCALE GENOMIC DNA]</scope>
    <source>
        <strain evidence="7 8">CWC-02</strain>
    </source>
</reference>
<evidence type="ECO:0000256" key="3">
    <source>
        <dbReference type="ARBA" id="ARBA00022801"/>
    </source>
</evidence>
<dbReference type="Gene3D" id="3.40.390.10">
    <property type="entry name" value="Collagenase (Catalytic Domain)"/>
    <property type="match status" value="1"/>
</dbReference>
<feature type="binding site" evidence="6">
    <location>
        <position position="138"/>
    </location>
    <ligand>
        <name>Zn(2+)</name>
        <dbReference type="ChEBI" id="CHEBI:29105"/>
        <label>1</label>
        <note>catalytic</note>
    </ligand>
</feature>
<evidence type="ECO:0000256" key="4">
    <source>
        <dbReference type="ARBA" id="ARBA00022833"/>
    </source>
</evidence>
<feature type="binding site" evidence="6">
    <location>
        <position position="132"/>
    </location>
    <ligand>
        <name>Zn(2+)</name>
        <dbReference type="ChEBI" id="CHEBI:29105"/>
        <label>1</label>
        <note>catalytic</note>
    </ligand>
</feature>
<name>A0ABD4TCQ0_9EURY</name>
<keyword evidence="2 6" id="KW-0479">Metal-binding</keyword>
<dbReference type="Proteomes" id="UP001523230">
    <property type="component" value="Unassembled WGS sequence"/>
</dbReference>
<dbReference type="SUPFAM" id="SSF55486">
    <property type="entry name" value="Metalloproteases ('zincins'), catalytic domain"/>
    <property type="match status" value="1"/>
</dbReference>
<keyword evidence="8" id="KW-1185">Reference proteome</keyword>
<dbReference type="InterPro" id="IPR012091">
    <property type="entry name" value="Pept_M54_archaemetzncn_arc/bac"/>
</dbReference>
<dbReference type="Pfam" id="PF07998">
    <property type="entry name" value="Peptidase_M54"/>
    <property type="match status" value="1"/>
</dbReference>
<proteinExistence type="inferred from homology"/>